<dbReference type="PANTHER" id="PTHR35400:SF3">
    <property type="entry name" value="SLL1072 PROTEIN"/>
    <property type="match status" value="1"/>
</dbReference>
<proteinExistence type="predicted"/>
<dbReference type="CDD" id="cd06260">
    <property type="entry name" value="DUF820-like"/>
    <property type="match status" value="1"/>
</dbReference>
<evidence type="ECO:0000313" key="2">
    <source>
        <dbReference type="EMBL" id="GHH11298.1"/>
    </source>
</evidence>
<dbReference type="InterPro" id="IPR008538">
    <property type="entry name" value="Uma2"/>
</dbReference>
<organism evidence="2 3">
    <name type="scientific">Sphingomonas glacialis</name>
    <dbReference type="NCBI Taxonomy" id="658225"/>
    <lineage>
        <taxon>Bacteria</taxon>
        <taxon>Pseudomonadati</taxon>
        <taxon>Pseudomonadota</taxon>
        <taxon>Alphaproteobacteria</taxon>
        <taxon>Sphingomonadales</taxon>
        <taxon>Sphingomonadaceae</taxon>
        <taxon>Sphingomonas</taxon>
    </lineage>
</organism>
<feature type="domain" description="Putative restriction endonuclease" evidence="1">
    <location>
        <begin position="27"/>
        <end position="173"/>
    </location>
</feature>
<dbReference type="Pfam" id="PF05685">
    <property type="entry name" value="Uma2"/>
    <property type="match status" value="1"/>
</dbReference>
<comment type="caution">
    <text evidence="2">The sequence shown here is derived from an EMBL/GenBank/DDBJ whole genome shotgun (WGS) entry which is preliminary data.</text>
</comment>
<dbReference type="Proteomes" id="UP000652430">
    <property type="component" value="Unassembled WGS sequence"/>
</dbReference>
<dbReference type="PANTHER" id="PTHR35400">
    <property type="entry name" value="SLR1083 PROTEIN"/>
    <property type="match status" value="1"/>
</dbReference>
<dbReference type="SUPFAM" id="SSF52980">
    <property type="entry name" value="Restriction endonuclease-like"/>
    <property type="match status" value="1"/>
</dbReference>
<accession>A0ABQ3LDZ8</accession>
<dbReference type="InterPro" id="IPR012296">
    <property type="entry name" value="Nuclease_put_TT1808"/>
</dbReference>
<dbReference type="InterPro" id="IPR011335">
    <property type="entry name" value="Restrct_endonuc-II-like"/>
</dbReference>
<protein>
    <recommendedName>
        <fullName evidence="1">Putative restriction endonuclease domain-containing protein</fullName>
    </recommendedName>
</protein>
<dbReference type="RefSeq" id="WP_189675326.1">
    <property type="nucleotide sequence ID" value="NZ_BNAQ01000001.1"/>
</dbReference>
<reference evidence="3" key="1">
    <citation type="journal article" date="2019" name="Int. J. Syst. Evol. Microbiol.">
        <title>The Global Catalogue of Microorganisms (GCM) 10K type strain sequencing project: providing services to taxonomists for standard genome sequencing and annotation.</title>
        <authorList>
            <consortium name="The Broad Institute Genomics Platform"/>
            <consortium name="The Broad Institute Genome Sequencing Center for Infectious Disease"/>
            <person name="Wu L."/>
            <person name="Ma J."/>
        </authorList>
    </citation>
    <scope>NUCLEOTIDE SEQUENCE [LARGE SCALE GENOMIC DNA]</scope>
    <source>
        <strain evidence="3">CGMCC 1.8957</strain>
    </source>
</reference>
<keyword evidence="3" id="KW-1185">Reference proteome</keyword>
<name>A0ABQ3LDZ8_9SPHN</name>
<dbReference type="EMBL" id="BNAQ01000001">
    <property type="protein sequence ID" value="GHH11298.1"/>
    <property type="molecule type" value="Genomic_DNA"/>
</dbReference>
<gene>
    <name evidence="2" type="ORF">GCM10008023_10080</name>
</gene>
<evidence type="ECO:0000259" key="1">
    <source>
        <dbReference type="Pfam" id="PF05685"/>
    </source>
</evidence>
<sequence>MGAEQAIRAADASVEDGDPVRHLITVDEFLILDEAGAFENVGRVQLIDGEIFVMNAVHRPHAKAQLRILVAVDEAVRALDTNLTAYAPVSTHLDDHSLPEPDVVVATVEDDRFVSRDSVRLAVEVSSSSLQFDLGRKARLYARTGVPEYWVVDVVARKIIRMAGPENETYAQRDEFAWGAPVPFATIPDLLVDTTALA</sequence>
<evidence type="ECO:0000313" key="3">
    <source>
        <dbReference type="Proteomes" id="UP000652430"/>
    </source>
</evidence>
<dbReference type="Gene3D" id="3.90.1570.10">
    <property type="entry name" value="tt1808, chain A"/>
    <property type="match status" value="1"/>
</dbReference>